<dbReference type="GO" id="GO:0034398">
    <property type="term" value="P:telomere tethering at nuclear periphery"/>
    <property type="evidence" value="ECO:0007669"/>
    <property type="project" value="TreeGrafter"/>
</dbReference>
<feature type="compositionally biased region" description="Basic and acidic residues" evidence="12">
    <location>
        <begin position="720"/>
        <end position="729"/>
    </location>
</feature>
<dbReference type="Proteomes" id="UP000267029">
    <property type="component" value="Unassembled WGS sequence"/>
</dbReference>
<dbReference type="GO" id="GO:0051028">
    <property type="term" value="P:mRNA transport"/>
    <property type="evidence" value="ECO:0007669"/>
    <property type="project" value="UniProtKB-KW"/>
</dbReference>
<dbReference type="Gene3D" id="3.90.230.10">
    <property type="entry name" value="Creatinase/methionine aminopeptidase superfamily"/>
    <property type="match status" value="1"/>
</dbReference>
<dbReference type="PROSITE" id="PS51434">
    <property type="entry name" value="NUP_C"/>
    <property type="match status" value="1"/>
</dbReference>
<dbReference type="GO" id="GO:0006405">
    <property type="term" value="P:RNA export from nucleus"/>
    <property type="evidence" value="ECO:0007669"/>
    <property type="project" value="TreeGrafter"/>
</dbReference>
<dbReference type="Gene3D" id="3.30.1610.10">
    <property type="entry name" value="Peptidase S59, nucleoporin"/>
    <property type="match status" value="1"/>
</dbReference>
<feature type="compositionally biased region" description="Polar residues" evidence="12">
    <location>
        <begin position="696"/>
        <end position="712"/>
    </location>
</feature>
<dbReference type="Pfam" id="PF21240">
    <property type="entry name" value="Nup98_GLEBS"/>
    <property type="match status" value="1"/>
</dbReference>
<sequence>MFGQSKPVFGTSPSTCFAFGSSPFGQASASQPTSGLFGQPTTSTQQTSMFGGSVFGATPTAIQGTTVKFNPPISTDTVQKNGQKLQVNTKHMCITAMKEYQEKSLEELRVEDYLQNRKSGSGGGAAGFFGTGPTSSFGFGAVITTTAPLFGSAPTAQTAPSSIFGSTGGTGTSIFGSPQPMNSFGQNSIFASNPTFGAPSTTTSSFSLFGSQPVSSQPGGFAFGKSTGTSIFGTTTTTTPSLFGSPQPATQTLSFGQPASSQSGSIFGGVKSAGTSIFGSAAPTTTASAFGSGFGTGFGTKAPTASVGLFGTTQTGPTGFGLGTTATSTAQPGLGTSLFGAKKPSPFGTPASGAAPSFGFGATTSTSGPTTNIFGGTTGFGLGSNSQPAQPVGGIFGGTNTAPAGGLFSKPTVTGFGLSQNNSSTSIFGASSGAATGSAAGSIFGGGLGTTPTVGFGGVTGTNSTAFGTTSAPNQTVLAPLVEQLTQNARAQQHVLDLVRSMPYGQSALFRHLTAESSSPSTAPTSASAPSANSTAKTSGVSVLSGSAAANTIAEMHKANSLSVGSYPGRIGNGLATRRPMQILPVNRRQLFTGFHEDDALVLAQSPIPGDRKNCTTNDSTSRFSAGPENRFFVRREAWKHLNIPRCVRTSIIERSSMVASNLERQVDENEESVSRGECPQKPLRLSTGAGDATPGPTSATKVQFVDSTSSTPFPPRKPTINEKQETESKQISPIPTLNPKSTSSNNTCEQSDAGNWTLPPDVTLNQTTLAEPNADDGDSSPVCTVNKAGICLSKPGYYIFPTLDELDDLVDEDGRCVVQDFVIGRQSYGHILFPGLTDITGINFDEVVHIRRREVVVYPDDTTKPPQGYGLNRKAEITLDGVWPTDKSTLEFIKSPQRLASIRFDERLEKATQKLDASFIEYRPETGSWVFEVKHFSKYRLEDSDEEVDHVRSPLNAPDKSRSVHQKDRQLSTTVVGDAVDSQGAITSEKEQQPRYFSSGQDFLWQAQTVSPQLLQPTQAFRGVRDSLFDAGSRFREENEDGVDEEESDFRRHIQFEMIDKSPPLVEFEDTTKRLPEVDEAQAYAEFETLQSVHNPFPSTGPAKISPLDKGLVCTLPYDRIGELINCLSKGDVARLSWSFLRLSGQPPQLTFLTANPNMDPPVTVVANSIPSISDEDEEVLLNSALLTSTHTTADTDSSACPMFSPDIGPHVLNSYLSCTDQWDHNAQPRKVAFRRALLVCQALWADPHCCTSVIEDTYHEALGLHKYFVERRQNDYKGEPMQTDCEESDVKRNPHHYTVSGMKSLVRRQSVAEWIRVELRPYLESRLKSLGLAHLFKAKASPHSLWSLGDKVPKSSVFAGIFACLCCGEPAIACRLALTCRMSHLASCLSMAALCDPLCKQSLKKQLQIWNELKVLPFMPQDILRTYALLAGEIKVSITGADAKTVLNVLAGVPYLQALGIHLWYLVDHSSDLAAALKLFSRNWHAHSTFEVAPPRPLEDDELVMCQEETAPKGSLSHGALSRSSPRDVCYHLLRLASRPWHSLERTLDPGSIRQRCGDLLAGTDWPSAWHLWRVLVSLGLSSLNPIATSRLHVEFASHLEACGLWEWAVFVLMHEAEPRVRAASVKQLLARHVTLQRPLRSPHGDWRLDQESVGRYSRAELFIMQKFGVSVKWFHEAKACLARSLNAAQLSSSNPDNYKLLSILEASHWLASGHVESAHGVYMRHILPNMLLRYNTDAVSSILAGTRCKSGRSASLATKLLTILQLFADISREHLPVSFDLGAGIYLMYGRILHLAHRLNLCKNGGIGAADEDCREDTKTEASPSTVSEILADLQASAQHMVDLLQSMPTHSIQERIVKSEMAMTVFRLISSSLHPQTTNEIGEQAAEESLTVDDSDMSLLLCQRLNLVASIGLPVEMKLAELETLSAESLARKMLGSAVGRFYTAFSRHSSRLFSVRSSISKKEFESRRKKFAEMVGRFRPSLHVTSSRHLVIVPAAEPQYSSLHVPYPFRQDSYFRYLTGLSDPNAVLVLEVSSMSSLPSKFGGTVIFIPRLFVEELSAHDELWDGPALGVDGAARITGIQDTMPLDLLPEYLRSTMIQLSAPSNFIWFSPPFTIRSEKKIPLNHTIFSLVMEKFSESQLIQSQLKNPNPLVDELRLIKSPSELSLMRQAVEVTSKVLKCAMASAYPGMREANLAARLEFESKLLGSNLGYPAVVAGGPRANIIHYLKNAESVEDGQLVLTDVGCEIEGYTADVSRTWPINVQTDCQRAANPDTSLEKLYILMLRQLSTYLCEENVLKLSENVSEQVCRYVCPHHVGHYLGLDVHDTASIPYSRKFEPGMVFPLEPGIYFPVDGRNLSVPKEFRGMGLRLEDDFVFTVDNKAEKLSDCLPVKTSEIETLVG</sequence>
<feature type="compositionally biased region" description="Polar residues" evidence="12">
    <location>
        <begin position="730"/>
        <end position="755"/>
    </location>
</feature>
<evidence type="ECO:0000256" key="10">
    <source>
        <dbReference type="ARBA" id="ARBA00023132"/>
    </source>
</evidence>
<dbReference type="SUPFAM" id="SSF53092">
    <property type="entry name" value="Creatinase/prolidase N-terminal domain"/>
    <property type="match status" value="1"/>
</dbReference>
<keyword evidence="11" id="KW-0539">Nucleus</keyword>
<dbReference type="Pfam" id="PF00557">
    <property type="entry name" value="Peptidase_M24"/>
    <property type="match status" value="1"/>
</dbReference>
<dbReference type="SUPFAM" id="SSF82215">
    <property type="entry name" value="C-terminal autoproteolytic domain of nucleoporin nup98"/>
    <property type="match status" value="1"/>
</dbReference>
<keyword evidence="6" id="KW-0068">Autocatalytic cleavage</keyword>
<evidence type="ECO:0000256" key="9">
    <source>
        <dbReference type="ARBA" id="ARBA00023010"/>
    </source>
</evidence>
<dbReference type="GO" id="GO:0008139">
    <property type="term" value="F:nuclear localization sequence binding"/>
    <property type="evidence" value="ECO:0007669"/>
    <property type="project" value="TreeGrafter"/>
</dbReference>
<keyword evidence="8" id="KW-0653">Protein transport</keyword>
<dbReference type="PANTHER" id="PTHR23198:SF6">
    <property type="entry name" value="NUCLEAR PORE COMPLEX PROTEIN NUP98-NUP96"/>
    <property type="match status" value="1"/>
</dbReference>
<dbReference type="InterPro" id="IPR037665">
    <property type="entry name" value="Nucleoporin_S59-like"/>
</dbReference>
<feature type="domain" description="Ig-like" evidence="13">
    <location>
        <begin position="2224"/>
        <end position="2309"/>
    </location>
</feature>
<evidence type="ECO:0000256" key="5">
    <source>
        <dbReference type="ARBA" id="ARBA00022448"/>
    </source>
</evidence>
<dbReference type="InterPro" id="IPR036005">
    <property type="entry name" value="Creatinase/aminopeptidase-like"/>
</dbReference>
<dbReference type="InterPro" id="IPR029149">
    <property type="entry name" value="Creatin/AminoP/Spt16_N"/>
</dbReference>
<gene>
    <name evidence="15" type="ORF">MCOS_LOCUS2975</name>
</gene>
<accession>A0A158QTG4</accession>
<dbReference type="Gene3D" id="3.40.350.10">
    <property type="entry name" value="Creatinase/prolidase N-terminal domain"/>
    <property type="match status" value="1"/>
</dbReference>
<dbReference type="PROSITE" id="PS50835">
    <property type="entry name" value="IG_LIKE"/>
    <property type="match status" value="1"/>
</dbReference>
<dbReference type="GO" id="GO:0006606">
    <property type="term" value="P:protein import into nucleus"/>
    <property type="evidence" value="ECO:0007669"/>
    <property type="project" value="TreeGrafter"/>
</dbReference>
<dbReference type="STRING" id="53468.A0A158QTG4"/>
<dbReference type="GO" id="GO:0031965">
    <property type="term" value="C:nuclear membrane"/>
    <property type="evidence" value="ECO:0007669"/>
    <property type="project" value="UniProtKB-SubCell"/>
</dbReference>
<dbReference type="GO" id="GO:0000973">
    <property type="term" value="P:post-transcriptional tethering of RNA polymerase II gene DNA at nuclear periphery"/>
    <property type="evidence" value="ECO:0007669"/>
    <property type="project" value="TreeGrafter"/>
</dbReference>
<evidence type="ECO:0000313" key="15">
    <source>
        <dbReference type="EMBL" id="VDD76972.1"/>
    </source>
</evidence>
<feature type="compositionally biased region" description="Basic and acidic residues" evidence="12">
    <location>
        <begin position="960"/>
        <end position="971"/>
    </location>
</feature>
<evidence type="ECO:0000256" key="1">
    <source>
        <dbReference type="ARBA" id="ARBA00004567"/>
    </source>
</evidence>
<dbReference type="InterPro" id="IPR021967">
    <property type="entry name" value="Nup98_C"/>
</dbReference>
<proteinExistence type="inferred from homology"/>
<evidence type="ECO:0000256" key="4">
    <source>
        <dbReference type="ARBA" id="ARBA00013472"/>
    </source>
</evidence>
<evidence type="ECO:0000256" key="12">
    <source>
        <dbReference type="SAM" id="MobiDB-lite"/>
    </source>
</evidence>
<dbReference type="Pfam" id="PF05195">
    <property type="entry name" value="AMP_N"/>
    <property type="match status" value="1"/>
</dbReference>
<dbReference type="InterPro" id="IPR025574">
    <property type="entry name" value="Nucleoporin_FG_rpt"/>
</dbReference>
<dbReference type="SMART" id="SM01011">
    <property type="entry name" value="AMP_N"/>
    <property type="match status" value="1"/>
</dbReference>
<dbReference type="SUPFAM" id="SSF55920">
    <property type="entry name" value="Creatinase/aminopeptidase"/>
    <property type="match status" value="1"/>
</dbReference>
<dbReference type="PANTHER" id="PTHR23198">
    <property type="entry name" value="NUCLEOPORIN"/>
    <property type="match status" value="1"/>
</dbReference>
<feature type="region of interest" description="Disordered" evidence="12">
    <location>
        <begin position="948"/>
        <end position="993"/>
    </location>
</feature>
<protein>
    <recommendedName>
        <fullName evidence="4">Nuclear pore complex protein Nup98-Nup96</fullName>
    </recommendedName>
</protein>
<dbReference type="InterPro" id="IPR007230">
    <property type="entry name" value="Nup98_auto-Pept-S59_dom"/>
</dbReference>
<feature type="domain" description="Peptidase S59" evidence="14">
    <location>
        <begin position="795"/>
        <end position="937"/>
    </location>
</feature>
<reference evidence="15 16" key="1">
    <citation type="submission" date="2018-10" db="EMBL/GenBank/DDBJ databases">
        <authorList>
            <consortium name="Pathogen Informatics"/>
        </authorList>
    </citation>
    <scope>NUCLEOTIDE SEQUENCE [LARGE SCALE GENOMIC DNA]</scope>
</reference>
<dbReference type="GO" id="GO:0030145">
    <property type="term" value="F:manganese ion binding"/>
    <property type="evidence" value="ECO:0007669"/>
    <property type="project" value="InterPro"/>
</dbReference>
<feature type="region of interest" description="Disordered" evidence="12">
    <location>
        <begin position="28"/>
        <end position="50"/>
    </location>
</feature>
<organism evidence="15 16">
    <name type="scientific">Mesocestoides corti</name>
    <name type="common">Flatworm</name>
    <dbReference type="NCBI Taxonomy" id="53468"/>
    <lineage>
        <taxon>Eukaryota</taxon>
        <taxon>Metazoa</taxon>
        <taxon>Spiralia</taxon>
        <taxon>Lophotrochozoa</taxon>
        <taxon>Platyhelminthes</taxon>
        <taxon>Cestoda</taxon>
        <taxon>Eucestoda</taxon>
        <taxon>Cyclophyllidea</taxon>
        <taxon>Mesocestoididae</taxon>
        <taxon>Mesocestoides</taxon>
    </lineage>
</organism>
<evidence type="ECO:0000259" key="13">
    <source>
        <dbReference type="PROSITE" id="PS50835"/>
    </source>
</evidence>
<keyword evidence="10" id="KW-0906">Nuclear pore complex</keyword>
<feature type="region of interest" description="Disordered" evidence="12">
    <location>
        <begin position="664"/>
        <end position="764"/>
    </location>
</feature>
<dbReference type="GO" id="GO:0070006">
    <property type="term" value="F:metalloaminopeptidase activity"/>
    <property type="evidence" value="ECO:0007669"/>
    <property type="project" value="InterPro"/>
</dbReference>
<dbReference type="Gene3D" id="1.25.40.690">
    <property type="match status" value="1"/>
</dbReference>
<keyword evidence="9" id="KW-0811">Translocation</keyword>
<dbReference type="InterPro" id="IPR036903">
    <property type="entry name" value="Nup98_auto-Pept-S59_dom_sf"/>
</dbReference>
<dbReference type="InterPro" id="IPR000994">
    <property type="entry name" value="Pept_M24"/>
</dbReference>
<dbReference type="GO" id="GO:0017056">
    <property type="term" value="F:structural constituent of nuclear pore"/>
    <property type="evidence" value="ECO:0007669"/>
    <property type="project" value="InterPro"/>
</dbReference>
<evidence type="ECO:0000259" key="14">
    <source>
        <dbReference type="PROSITE" id="PS51434"/>
    </source>
</evidence>
<keyword evidence="5" id="KW-0813">Transport</keyword>
<dbReference type="Pfam" id="PF12110">
    <property type="entry name" value="Nup96"/>
    <property type="match status" value="1"/>
</dbReference>
<feature type="region of interest" description="Disordered" evidence="12">
    <location>
        <begin position="515"/>
        <end position="538"/>
    </location>
</feature>
<evidence type="ECO:0000256" key="8">
    <source>
        <dbReference type="ARBA" id="ARBA00022927"/>
    </source>
</evidence>
<dbReference type="InterPro" id="IPR007110">
    <property type="entry name" value="Ig-like_dom"/>
</dbReference>
<evidence type="ECO:0000256" key="11">
    <source>
        <dbReference type="ARBA" id="ARBA00023242"/>
    </source>
</evidence>
<comment type="similarity">
    <text evidence="3">Belongs to the nucleoporin GLFG family.</text>
</comment>
<dbReference type="EMBL" id="UXSR01000578">
    <property type="protein sequence ID" value="VDD76972.1"/>
    <property type="molecule type" value="Genomic_DNA"/>
</dbReference>
<dbReference type="Pfam" id="PF04096">
    <property type="entry name" value="Nucleoporin2"/>
    <property type="match status" value="1"/>
</dbReference>
<dbReference type="InterPro" id="IPR007865">
    <property type="entry name" value="Aminopep_P_N"/>
</dbReference>
<evidence type="ECO:0000256" key="2">
    <source>
        <dbReference type="ARBA" id="ARBA00004620"/>
    </source>
</evidence>
<evidence type="ECO:0000256" key="6">
    <source>
        <dbReference type="ARBA" id="ARBA00022813"/>
    </source>
</evidence>
<dbReference type="OrthoDB" id="3797628at2759"/>
<keyword evidence="16" id="KW-1185">Reference proteome</keyword>
<evidence type="ECO:0000256" key="7">
    <source>
        <dbReference type="ARBA" id="ARBA00022816"/>
    </source>
</evidence>
<evidence type="ECO:0000256" key="3">
    <source>
        <dbReference type="ARBA" id="ARBA00008926"/>
    </source>
</evidence>
<comment type="subcellular location">
    <subcellularLocation>
        <location evidence="2">Nucleus membrane</location>
        <topology evidence="2">Peripheral membrane protein</topology>
        <orientation evidence="2">Nucleoplasmic side</orientation>
    </subcellularLocation>
    <subcellularLocation>
        <location evidence="1">Nucleus</location>
        <location evidence="1">Nuclear pore complex</location>
    </subcellularLocation>
</comment>
<evidence type="ECO:0000313" key="16">
    <source>
        <dbReference type="Proteomes" id="UP000267029"/>
    </source>
</evidence>
<dbReference type="GO" id="GO:0003723">
    <property type="term" value="F:RNA binding"/>
    <property type="evidence" value="ECO:0007669"/>
    <property type="project" value="TreeGrafter"/>
</dbReference>
<keyword evidence="7" id="KW-0509">mRNA transport</keyword>
<dbReference type="GO" id="GO:0044614">
    <property type="term" value="C:nuclear pore cytoplasmic filaments"/>
    <property type="evidence" value="ECO:0007669"/>
    <property type="project" value="TreeGrafter"/>
</dbReference>
<dbReference type="FunFam" id="1.10.10.2360:FF:000001">
    <property type="entry name" value="Nuclear pore complex protein Nup98-Nup96"/>
    <property type="match status" value="1"/>
</dbReference>
<name>A0A158QTG4_MESCO</name>
<dbReference type="Pfam" id="PF13634">
    <property type="entry name" value="Nucleoporin_FG"/>
    <property type="match status" value="4"/>
</dbReference>
<dbReference type="Gene3D" id="1.10.10.2360">
    <property type="match status" value="1"/>
</dbReference>